<dbReference type="PANTHER" id="PTHR35399:SF4">
    <property type="entry name" value="MEMBRANE PROTEIN"/>
    <property type="match status" value="1"/>
</dbReference>
<sequence length="469" mass="51031">MTPSINDSRRKFIRNSGMATLGFMGLYQFMNPGLSHAKPGLKPAMGYGPLKKDPAGILNLPEGFTYKIISNKGDKMADGLYLPGLADGMGAFQGKNGRTIVVRNHEISPDSLEHSGFGANNELIGTLPAAEFYDFGKGILPSLGGTTTFVYNENSGELEHQYLSLAGTIRNCAGGITPWGSWLTCEESTLRKGEYDGKLEKDHGYVFEVPAQETIHRAVPKPITAMGRFNHEAVAVDPASGVVYLTEDRGDGIFYRYVPNSPGNLHKGGKLQALAILGEKSRDTRNWEDSEGPVFPMMKGHKVRWIDLENVTSPDDDLRFQGFEKGAAVFARGEGIWWGDKEVYFACTNGGKIGAGQVFRYTPSEFEGRPEEQNAPGELSLFAEPNDREILKNCDNLAVAPWGDVILCEDHKHPFLVGITPEGALYHLAENVGYASELAGGVFSPSGKTYFVNIQGPGITVAITGPWKS</sequence>
<protein>
    <recommendedName>
        <fullName evidence="3">Phosphatase</fullName>
    </recommendedName>
</protein>
<dbReference type="AlphaFoldDB" id="A0A1H6Y5I3"/>
<dbReference type="SUPFAM" id="SSF63825">
    <property type="entry name" value="YWTD domain"/>
    <property type="match status" value="1"/>
</dbReference>
<dbReference type="RefSeq" id="WP_092173465.1">
    <property type="nucleotide sequence ID" value="NZ_FNZH01000003.1"/>
</dbReference>
<evidence type="ECO:0000313" key="2">
    <source>
        <dbReference type="Proteomes" id="UP000199403"/>
    </source>
</evidence>
<dbReference type="Proteomes" id="UP000199403">
    <property type="component" value="Unassembled WGS sequence"/>
</dbReference>
<dbReference type="STRING" id="1416801.SAMN05192553_103233"/>
<dbReference type="InterPro" id="IPR008557">
    <property type="entry name" value="PhoX"/>
</dbReference>
<gene>
    <name evidence="1" type="ORF">SAMN05192553_103233</name>
</gene>
<dbReference type="EMBL" id="FNZH01000003">
    <property type="protein sequence ID" value="SEJ32055.1"/>
    <property type="molecule type" value="Genomic_DNA"/>
</dbReference>
<dbReference type="PROSITE" id="PS51318">
    <property type="entry name" value="TAT"/>
    <property type="match status" value="1"/>
</dbReference>
<dbReference type="OrthoDB" id="9801383at2"/>
<dbReference type="Pfam" id="PF05787">
    <property type="entry name" value="PhoX"/>
    <property type="match status" value="2"/>
</dbReference>
<accession>A0A1H6Y5I3</accession>
<proteinExistence type="predicted"/>
<dbReference type="InterPro" id="IPR006311">
    <property type="entry name" value="TAT_signal"/>
</dbReference>
<name>A0A1H6Y5I3_9BACT</name>
<evidence type="ECO:0000313" key="1">
    <source>
        <dbReference type="EMBL" id="SEJ32055.1"/>
    </source>
</evidence>
<reference evidence="2" key="1">
    <citation type="submission" date="2016-10" db="EMBL/GenBank/DDBJ databases">
        <authorList>
            <person name="Varghese N."/>
            <person name="Submissions S."/>
        </authorList>
    </citation>
    <scope>NUCLEOTIDE SEQUENCE [LARGE SCALE GENOMIC DNA]</scope>
    <source>
        <strain evidence="2">IBRC-M 10761</strain>
    </source>
</reference>
<evidence type="ECO:0008006" key="3">
    <source>
        <dbReference type="Google" id="ProtNLM"/>
    </source>
</evidence>
<organism evidence="1 2">
    <name type="scientific">Cyclobacterium xiamenense</name>
    <dbReference type="NCBI Taxonomy" id="1297121"/>
    <lineage>
        <taxon>Bacteria</taxon>
        <taxon>Pseudomonadati</taxon>
        <taxon>Bacteroidota</taxon>
        <taxon>Cytophagia</taxon>
        <taxon>Cytophagales</taxon>
        <taxon>Cyclobacteriaceae</taxon>
        <taxon>Cyclobacterium</taxon>
    </lineage>
</organism>
<keyword evidence="2" id="KW-1185">Reference proteome</keyword>
<dbReference type="PANTHER" id="PTHR35399">
    <property type="entry name" value="SLR8030 PROTEIN"/>
    <property type="match status" value="1"/>
</dbReference>